<sequence>MGDHKHKSGGSKHHGSKHHDSTRNTTDVHIGHSGSKDKKKHSKNSQNIRWICSQCGSGNNSLVIDAACPFCQWVRGPNDVTYIPDC</sequence>
<organism evidence="2 3">
    <name type="scientific">Apiospora marii</name>
    <dbReference type="NCBI Taxonomy" id="335849"/>
    <lineage>
        <taxon>Eukaryota</taxon>
        <taxon>Fungi</taxon>
        <taxon>Dikarya</taxon>
        <taxon>Ascomycota</taxon>
        <taxon>Pezizomycotina</taxon>
        <taxon>Sordariomycetes</taxon>
        <taxon>Xylariomycetidae</taxon>
        <taxon>Amphisphaeriales</taxon>
        <taxon>Apiosporaceae</taxon>
        <taxon>Apiospora</taxon>
    </lineage>
</organism>
<evidence type="ECO:0000256" key="1">
    <source>
        <dbReference type="SAM" id="MobiDB-lite"/>
    </source>
</evidence>
<accession>A0ABR1T1E8</accession>
<evidence type="ECO:0008006" key="4">
    <source>
        <dbReference type="Google" id="ProtNLM"/>
    </source>
</evidence>
<evidence type="ECO:0000313" key="3">
    <source>
        <dbReference type="Proteomes" id="UP001396898"/>
    </source>
</evidence>
<feature type="region of interest" description="Disordered" evidence="1">
    <location>
        <begin position="1"/>
        <end position="45"/>
    </location>
</feature>
<protein>
    <recommendedName>
        <fullName evidence="4">RanBP2-type domain-containing protein</fullName>
    </recommendedName>
</protein>
<name>A0ABR1T1E8_9PEZI</name>
<gene>
    <name evidence="2" type="ORF">PG991_000194</name>
</gene>
<dbReference type="EMBL" id="JAQQWI010000001">
    <property type="protein sequence ID" value="KAK8040406.1"/>
    <property type="molecule type" value="Genomic_DNA"/>
</dbReference>
<keyword evidence="3" id="KW-1185">Reference proteome</keyword>
<feature type="compositionally biased region" description="Basic residues" evidence="1">
    <location>
        <begin position="1"/>
        <end position="17"/>
    </location>
</feature>
<comment type="caution">
    <text evidence="2">The sequence shown here is derived from an EMBL/GenBank/DDBJ whole genome shotgun (WGS) entry which is preliminary data.</text>
</comment>
<reference evidence="2 3" key="1">
    <citation type="submission" date="2023-01" db="EMBL/GenBank/DDBJ databases">
        <title>Analysis of 21 Apiospora genomes using comparative genomics revels a genus with tremendous synthesis potential of carbohydrate active enzymes and secondary metabolites.</title>
        <authorList>
            <person name="Sorensen T."/>
        </authorList>
    </citation>
    <scope>NUCLEOTIDE SEQUENCE [LARGE SCALE GENOMIC DNA]</scope>
    <source>
        <strain evidence="2 3">CBS 20057</strain>
    </source>
</reference>
<evidence type="ECO:0000313" key="2">
    <source>
        <dbReference type="EMBL" id="KAK8040406.1"/>
    </source>
</evidence>
<dbReference type="Proteomes" id="UP001396898">
    <property type="component" value="Unassembled WGS sequence"/>
</dbReference>
<proteinExistence type="predicted"/>